<sequence>MDRRLNFLRQPPQDNNKLPVTTTFSHCAPGASGKVSVVYWPAKEGVSKSPTQLTLFILGNPGLLGYYIPFLQHLYSLLPPTHAILSTSHIGHDPDIPAPEIPVELQGQLKSKIELIQALRSSLDAWAEDQQSPKSKLALMGHSLGAWLLCEAMKQLNEEERVIHAGYMLFPSLGWLSETYNGRTLWPMFHRPILPLLANLSFALRPILPFTNHPPTTLSLLRSPRSIHHVLQLGRSEMLGIRDLDVDWFASQASIPLPEGLFGVWSAGNLDGWVGRDGALVQAALRGEDGGRVTLLQGIPHAFCLREDHSKIVASVVAKWIDPSIPILPLEGILLDNQKRLEENIVPM</sequence>
<accession>A0A4Q1BQF8</accession>
<dbReference type="Gene3D" id="3.40.50.1820">
    <property type="entry name" value="alpha/beta hydrolase"/>
    <property type="match status" value="1"/>
</dbReference>
<dbReference type="PANTHER" id="PTHR13390:SF0">
    <property type="entry name" value="LIPID DROPLET-ASSOCIATED HYDROLASE"/>
    <property type="match status" value="1"/>
</dbReference>
<dbReference type="PANTHER" id="PTHR13390">
    <property type="entry name" value="LIPASE"/>
    <property type="match status" value="1"/>
</dbReference>
<dbReference type="VEuPathDB" id="FungiDB:TREMEDRAFT_28865"/>
<reference evidence="5 6" key="1">
    <citation type="submission" date="2016-06" db="EMBL/GenBank/DDBJ databases">
        <title>Evolution of pathogenesis and genome organization in the Tremellales.</title>
        <authorList>
            <person name="Cuomo C."/>
            <person name="Litvintseva A."/>
            <person name="Heitman J."/>
            <person name="Chen Y."/>
            <person name="Sun S."/>
            <person name="Springer D."/>
            <person name="Dromer F."/>
            <person name="Young S."/>
            <person name="Zeng Q."/>
            <person name="Chapman S."/>
            <person name="Gujja S."/>
            <person name="Saif S."/>
            <person name="Birren B."/>
        </authorList>
    </citation>
    <scope>NUCLEOTIDE SEQUENCE [LARGE SCALE GENOMIC DNA]</scope>
    <source>
        <strain evidence="5 6">ATCC 28783</strain>
    </source>
</reference>
<dbReference type="GO" id="GO:0016298">
    <property type="term" value="F:lipase activity"/>
    <property type="evidence" value="ECO:0007669"/>
    <property type="project" value="InterPro"/>
</dbReference>
<evidence type="ECO:0000313" key="6">
    <source>
        <dbReference type="Proteomes" id="UP000289152"/>
    </source>
</evidence>
<comment type="similarity">
    <text evidence="2">Belongs to the AB hydrolase superfamily. LDAH family.</text>
</comment>
<dbReference type="OMA" id="ARICAHW"/>
<dbReference type="EMBL" id="SDIL01000022">
    <property type="protein sequence ID" value="RXK40159.1"/>
    <property type="molecule type" value="Genomic_DNA"/>
</dbReference>
<protein>
    <recommendedName>
        <fullName evidence="7">AB hydrolase-1 domain-containing protein</fullName>
    </recommendedName>
</protein>
<organism evidence="5 6">
    <name type="scientific">Tremella mesenterica</name>
    <name type="common">Jelly fungus</name>
    <dbReference type="NCBI Taxonomy" id="5217"/>
    <lineage>
        <taxon>Eukaryota</taxon>
        <taxon>Fungi</taxon>
        <taxon>Dikarya</taxon>
        <taxon>Basidiomycota</taxon>
        <taxon>Agaricomycotina</taxon>
        <taxon>Tremellomycetes</taxon>
        <taxon>Tremellales</taxon>
        <taxon>Tremellaceae</taxon>
        <taxon>Tremella</taxon>
    </lineage>
</organism>
<evidence type="ECO:0000256" key="1">
    <source>
        <dbReference type="ARBA" id="ARBA00004502"/>
    </source>
</evidence>
<comment type="subcellular location">
    <subcellularLocation>
        <location evidence="1">Lipid droplet</location>
    </subcellularLocation>
</comment>
<comment type="caution">
    <text evidence="5">The sequence shown here is derived from an EMBL/GenBank/DDBJ whole genome shotgun (WGS) entry which is preliminary data.</text>
</comment>
<evidence type="ECO:0008006" key="7">
    <source>
        <dbReference type="Google" id="ProtNLM"/>
    </source>
</evidence>
<keyword evidence="4" id="KW-0378">Hydrolase</keyword>
<dbReference type="GO" id="GO:0005811">
    <property type="term" value="C:lipid droplet"/>
    <property type="evidence" value="ECO:0007669"/>
    <property type="project" value="UniProtKB-SubCell"/>
</dbReference>
<evidence type="ECO:0000256" key="4">
    <source>
        <dbReference type="ARBA" id="ARBA00022801"/>
    </source>
</evidence>
<keyword evidence="6" id="KW-1185">Reference proteome</keyword>
<evidence type="ECO:0000313" key="5">
    <source>
        <dbReference type="EMBL" id="RXK40159.1"/>
    </source>
</evidence>
<keyword evidence="3" id="KW-0551">Lipid droplet</keyword>
<dbReference type="InParanoid" id="A0A4Q1BQF8"/>
<gene>
    <name evidence="5" type="ORF">M231_02617</name>
</gene>
<dbReference type="GO" id="GO:0019915">
    <property type="term" value="P:lipid storage"/>
    <property type="evidence" value="ECO:0007669"/>
    <property type="project" value="InterPro"/>
</dbReference>
<name>A0A4Q1BQF8_TREME</name>
<dbReference type="Proteomes" id="UP000289152">
    <property type="component" value="Unassembled WGS sequence"/>
</dbReference>
<dbReference type="OrthoDB" id="448051at2759"/>
<dbReference type="InterPro" id="IPR029058">
    <property type="entry name" value="AB_hydrolase_fold"/>
</dbReference>
<dbReference type="SUPFAM" id="SSF53474">
    <property type="entry name" value="alpha/beta-Hydrolases"/>
    <property type="match status" value="1"/>
</dbReference>
<evidence type="ECO:0000256" key="3">
    <source>
        <dbReference type="ARBA" id="ARBA00022677"/>
    </source>
</evidence>
<dbReference type="Pfam" id="PF10230">
    <property type="entry name" value="LIDHydrolase"/>
    <property type="match status" value="1"/>
</dbReference>
<evidence type="ECO:0000256" key="2">
    <source>
        <dbReference type="ARBA" id="ARBA00008300"/>
    </source>
</evidence>
<dbReference type="InterPro" id="IPR019363">
    <property type="entry name" value="LDAH"/>
</dbReference>
<proteinExistence type="inferred from homology"/>
<dbReference type="AlphaFoldDB" id="A0A4Q1BQF8"/>